<keyword evidence="8" id="KW-0472">Membrane</keyword>
<dbReference type="AlphaFoldDB" id="A0A936YKF3"/>
<comment type="similarity">
    <text evidence="2">Belongs to the BA14k family.</text>
</comment>
<accession>A0A936YKF3</accession>
<dbReference type="InterPro" id="IPR012413">
    <property type="entry name" value="BA14K"/>
</dbReference>
<evidence type="ECO:0000256" key="8">
    <source>
        <dbReference type="SAM" id="Phobius"/>
    </source>
</evidence>
<keyword evidence="4" id="KW-1003">Cell membrane</keyword>
<dbReference type="GO" id="GO:0016020">
    <property type="term" value="C:membrane"/>
    <property type="evidence" value="ECO:0007669"/>
    <property type="project" value="UniProtKB-SubCell"/>
</dbReference>
<evidence type="ECO:0000313" key="9">
    <source>
        <dbReference type="EMBL" id="MBL0371950.1"/>
    </source>
</evidence>
<proteinExistence type="inferred from homology"/>
<evidence type="ECO:0000256" key="4">
    <source>
        <dbReference type="ARBA" id="ARBA00022475"/>
    </source>
</evidence>
<dbReference type="EMBL" id="JAEQNC010000004">
    <property type="protein sequence ID" value="MBL0371950.1"/>
    <property type="molecule type" value="Genomic_DNA"/>
</dbReference>
<feature type="region of interest" description="Disordered" evidence="7">
    <location>
        <begin position="74"/>
        <end position="136"/>
    </location>
</feature>
<evidence type="ECO:0000256" key="7">
    <source>
        <dbReference type="SAM" id="MobiDB-lite"/>
    </source>
</evidence>
<feature type="transmembrane region" description="Helical" evidence="8">
    <location>
        <begin position="43"/>
        <end position="65"/>
    </location>
</feature>
<comment type="subcellular location">
    <subcellularLocation>
        <location evidence="1">Membrane</location>
        <topology evidence="1">Single-pass membrane protein</topology>
    </subcellularLocation>
</comment>
<evidence type="ECO:0000256" key="2">
    <source>
        <dbReference type="ARBA" id="ARBA00010270"/>
    </source>
</evidence>
<dbReference type="Proteomes" id="UP000633219">
    <property type="component" value="Unassembled WGS sequence"/>
</dbReference>
<comment type="caution">
    <text evidence="9">The sequence shown here is derived from an EMBL/GenBank/DDBJ whole genome shotgun (WGS) entry which is preliminary data.</text>
</comment>
<evidence type="ECO:0000256" key="6">
    <source>
        <dbReference type="ARBA" id="ARBA00025321"/>
    </source>
</evidence>
<gene>
    <name evidence="9" type="ORF">JJB09_07915</name>
</gene>
<dbReference type="RefSeq" id="WP_201655745.1">
    <property type="nucleotide sequence ID" value="NZ_JAEQNC010000004.1"/>
</dbReference>
<dbReference type="Pfam" id="PF07886">
    <property type="entry name" value="BA14K"/>
    <property type="match status" value="1"/>
</dbReference>
<evidence type="ECO:0000256" key="1">
    <source>
        <dbReference type="ARBA" id="ARBA00004167"/>
    </source>
</evidence>
<feature type="compositionally biased region" description="Acidic residues" evidence="7">
    <location>
        <begin position="90"/>
        <end position="100"/>
    </location>
</feature>
<dbReference type="GO" id="GO:0030246">
    <property type="term" value="F:carbohydrate binding"/>
    <property type="evidence" value="ECO:0007669"/>
    <property type="project" value="UniProtKB-KW"/>
</dbReference>
<keyword evidence="5" id="KW-0430">Lectin</keyword>
<name>A0A936YKF3_9HYPH</name>
<comment type="function">
    <text evidence="6">Has immunoglobulin-binding and hemagglutination properties, and can bind to mannose. Essential for virulence. May be involved in LPS biosynthesis or polysaccharide transport.</text>
</comment>
<organism evidence="9 10">
    <name type="scientific">Rhizobium setariae</name>
    <dbReference type="NCBI Taxonomy" id="2801340"/>
    <lineage>
        <taxon>Bacteria</taxon>
        <taxon>Pseudomonadati</taxon>
        <taxon>Pseudomonadota</taxon>
        <taxon>Alphaproteobacteria</taxon>
        <taxon>Hyphomicrobiales</taxon>
        <taxon>Rhizobiaceae</taxon>
        <taxon>Rhizobium/Agrobacterium group</taxon>
        <taxon>Rhizobium</taxon>
    </lineage>
</organism>
<feature type="compositionally biased region" description="Basic and acidic residues" evidence="7">
    <location>
        <begin position="101"/>
        <end position="110"/>
    </location>
</feature>
<sequence length="175" mass="19311">MNKFLKTAVLGTAAIATLLTSVEFASAGDRYWRGRHHHGHYHNGAVAAGILGGVAAGVIVGSVLAEPREVYDDPDVVYADPDGEYLGPADEYDGPGDDEYAAPRDRRELNDEAGDDGYFPDRPQRNQRYQQSARGGLEPWSAEWRAYCSQRYQSFNNRTGTYRGYDGQDHFCTAG</sequence>
<reference evidence="9" key="1">
    <citation type="submission" date="2021-01" db="EMBL/GenBank/DDBJ databases">
        <title>Rhizobium sp. strain KVB221 16S ribosomal RNA gene Genome sequencing and assembly.</title>
        <authorList>
            <person name="Kang M."/>
        </authorList>
    </citation>
    <scope>NUCLEOTIDE SEQUENCE</scope>
    <source>
        <strain evidence="9">KVB221</strain>
    </source>
</reference>
<keyword evidence="8" id="KW-0812">Transmembrane</keyword>
<evidence type="ECO:0000256" key="3">
    <source>
        <dbReference type="ARBA" id="ARBA00020552"/>
    </source>
</evidence>
<evidence type="ECO:0000256" key="5">
    <source>
        <dbReference type="ARBA" id="ARBA00022734"/>
    </source>
</evidence>
<evidence type="ECO:0000313" key="10">
    <source>
        <dbReference type="Proteomes" id="UP000633219"/>
    </source>
</evidence>
<keyword evidence="8" id="KW-1133">Transmembrane helix</keyword>
<keyword evidence="10" id="KW-1185">Reference proteome</keyword>
<protein>
    <recommendedName>
        <fullName evidence="3">Lectin-like protein BA14k</fullName>
    </recommendedName>
</protein>